<dbReference type="EMBL" id="ML119138">
    <property type="protein sequence ID" value="RPB11028.1"/>
    <property type="molecule type" value="Genomic_DNA"/>
</dbReference>
<sequence>MSAPQASFIPLLIVVMVTWKISYSKKTSKFTGASQSMRSAGSRSFNNNKNIKNEPTLSAISERLYARNVKQSRPVGKSSRSSLSNAKRILTKSESGHGAAVARTEEREKRDRRT</sequence>
<keyword evidence="2" id="KW-1133">Transmembrane helix</keyword>
<protein>
    <submittedName>
        <fullName evidence="3">Uncharacterized protein</fullName>
    </submittedName>
</protein>
<evidence type="ECO:0000256" key="2">
    <source>
        <dbReference type="SAM" id="Phobius"/>
    </source>
</evidence>
<evidence type="ECO:0000256" key="1">
    <source>
        <dbReference type="SAM" id="MobiDB-lite"/>
    </source>
</evidence>
<proteinExistence type="predicted"/>
<feature type="compositionally biased region" description="Basic and acidic residues" evidence="1">
    <location>
        <begin position="103"/>
        <end position="114"/>
    </location>
</feature>
<feature type="region of interest" description="Disordered" evidence="1">
    <location>
        <begin position="30"/>
        <end position="114"/>
    </location>
</feature>
<evidence type="ECO:0000313" key="4">
    <source>
        <dbReference type="Proteomes" id="UP000277580"/>
    </source>
</evidence>
<feature type="transmembrane region" description="Helical" evidence="2">
    <location>
        <begin position="6"/>
        <end position="23"/>
    </location>
</feature>
<keyword evidence="4" id="KW-1185">Reference proteome</keyword>
<keyword evidence="2" id="KW-0472">Membrane</keyword>
<dbReference type="OrthoDB" id="10343258at2759"/>
<accession>A0A3N4KNK5</accession>
<evidence type="ECO:0000313" key="3">
    <source>
        <dbReference type="EMBL" id="RPB11028.1"/>
    </source>
</evidence>
<organism evidence="3 4">
    <name type="scientific">Morchella conica CCBAS932</name>
    <dbReference type="NCBI Taxonomy" id="1392247"/>
    <lineage>
        <taxon>Eukaryota</taxon>
        <taxon>Fungi</taxon>
        <taxon>Dikarya</taxon>
        <taxon>Ascomycota</taxon>
        <taxon>Pezizomycotina</taxon>
        <taxon>Pezizomycetes</taxon>
        <taxon>Pezizales</taxon>
        <taxon>Morchellaceae</taxon>
        <taxon>Morchella</taxon>
    </lineage>
</organism>
<keyword evidence="2" id="KW-0812">Transmembrane</keyword>
<gene>
    <name evidence="3" type="ORF">P167DRAFT_537052</name>
</gene>
<dbReference type="InParanoid" id="A0A3N4KNK5"/>
<reference evidence="3 4" key="1">
    <citation type="journal article" date="2018" name="Nat. Ecol. Evol.">
        <title>Pezizomycetes genomes reveal the molecular basis of ectomycorrhizal truffle lifestyle.</title>
        <authorList>
            <person name="Murat C."/>
            <person name="Payen T."/>
            <person name="Noel B."/>
            <person name="Kuo A."/>
            <person name="Morin E."/>
            <person name="Chen J."/>
            <person name="Kohler A."/>
            <person name="Krizsan K."/>
            <person name="Balestrini R."/>
            <person name="Da Silva C."/>
            <person name="Montanini B."/>
            <person name="Hainaut M."/>
            <person name="Levati E."/>
            <person name="Barry K.W."/>
            <person name="Belfiori B."/>
            <person name="Cichocki N."/>
            <person name="Clum A."/>
            <person name="Dockter R.B."/>
            <person name="Fauchery L."/>
            <person name="Guy J."/>
            <person name="Iotti M."/>
            <person name="Le Tacon F."/>
            <person name="Lindquist E.A."/>
            <person name="Lipzen A."/>
            <person name="Malagnac F."/>
            <person name="Mello A."/>
            <person name="Molinier V."/>
            <person name="Miyauchi S."/>
            <person name="Poulain J."/>
            <person name="Riccioni C."/>
            <person name="Rubini A."/>
            <person name="Sitrit Y."/>
            <person name="Splivallo R."/>
            <person name="Traeger S."/>
            <person name="Wang M."/>
            <person name="Zifcakova L."/>
            <person name="Wipf D."/>
            <person name="Zambonelli A."/>
            <person name="Paolocci F."/>
            <person name="Nowrousian M."/>
            <person name="Ottonello S."/>
            <person name="Baldrian P."/>
            <person name="Spatafora J.W."/>
            <person name="Henrissat B."/>
            <person name="Nagy L.G."/>
            <person name="Aury J.M."/>
            <person name="Wincker P."/>
            <person name="Grigoriev I.V."/>
            <person name="Bonfante P."/>
            <person name="Martin F.M."/>
        </authorList>
    </citation>
    <scope>NUCLEOTIDE SEQUENCE [LARGE SCALE GENOMIC DNA]</scope>
    <source>
        <strain evidence="3 4">CCBAS932</strain>
    </source>
</reference>
<feature type="compositionally biased region" description="Polar residues" evidence="1">
    <location>
        <begin position="30"/>
        <end position="59"/>
    </location>
</feature>
<dbReference type="AlphaFoldDB" id="A0A3N4KNK5"/>
<name>A0A3N4KNK5_9PEZI</name>
<dbReference type="Proteomes" id="UP000277580">
    <property type="component" value="Unassembled WGS sequence"/>
</dbReference>